<evidence type="ECO:0000256" key="9">
    <source>
        <dbReference type="SAM" id="SignalP"/>
    </source>
</evidence>
<accession>B3DWU4</accession>
<keyword evidence="3" id="KW-0547">Nucleotide-binding</keyword>
<dbReference type="HOGENOM" id="CLU_009281_2_3_0"/>
<reference evidence="12 13" key="1">
    <citation type="journal article" date="2008" name="Biol. Direct">
        <title>Complete genome sequence of the extremely acidophilic methanotroph isolate V4, Methylacidiphilum infernorum, a representative of the bacterial phylum Verrucomicrobia.</title>
        <authorList>
            <person name="Hou S."/>
            <person name="Makarova K.S."/>
            <person name="Saw J.H."/>
            <person name="Senin P."/>
            <person name="Ly B.V."/>
            <person name="Zhou Z."/>
            <person name="Ren Y."/>
            <person name="Wang J."/>
            <person name="Galperin M.Y."/>
            <person name="Omelchenko M.V."/>
            <person name="Wolf Y.I."/>
            <person name="Yutin N."/>
            <person name="Koonin E.V."/>
            <person name="Stott M.B."/>
            <person name="Mountain B.W."/>
            <person name="Crowe M.A."/>
            <person name="Smirnova A.V."/>
            <person name="Dunfield P.F."/>
            <person name="Feng L."/>
            <person name="Wang L."/>
            <person name="Alam M."/>
        </authorList>
    </citation>
    <scope>NUCLEOTIDE SEQUENCE [LARGE SCALE GENOMIC DNA]</scope>
    <source>
        <strain evidence="13">Isolate V4</strain>
    </source>
</reference>
<dbReference type="PIRSF" id="PIRSF000538">
    <property type="entry name" value="GlpK"/>
    <property type="match status" value="1"/>
</dbReference>
<dbReference type="InterPro" id="IPR000577">
    <property type="entry name" value="Carb_kinase_FGGY"/>
</dbReference>
<name>B3DWU4_METI4</name>
<sequence>MSPSPFLFLLIISSVATMAEFIGVIDQGTTSTKFLIFDRQGRVVYSSFKEHRWYCPEKGWIEQDGLEIFHHVLALVEEALTEKPLRKKDLAALGITNQRETTLLWDKKTGIPLSRAIVWQDSRTSDLVREFSQTKEGIYRYHHKTGLPLSTYFSGLKLLWLLQNLPGARQKAASGELLFGTVDSFLAWKLSGGPQGGKHSTDVTNASRTQLFNINSLKWDQEILEELDIPPLLLPEVVPSASFLSEAKVGILKGVPLAGLIGDQQAALIGQGCISFGEGKCTYGTGAFLLFNTADKPIFSRRGLITTLAYMLNDGKVCYALEGSTVAAGSAVRWLKELLKLKDEKEVEKLAAQAKDNGGIYFVPAFNGLFSPYWDPQARATILGLSWDTQGSHLARAVLEATAFQVGELFELIQKECGMEILELKVDGGMIKNDQLMQFQADILNRKLRAADIEATSLGAAFVAGLAVGLLSGIEEIDSWRKTTREWVPTMGPAQRERLLRYWKKAVQKASRWIE</sequence>
<organism evidence="12 13">
    <name type="scientific">Methylacidiphilum infernorum (isolate V4)</name>
    <name type="common">Methylokorus infernorum (strain V4)</name>
    <dbReference type="NCBI Taxonomy" id="481448"/>
    <lineage>
        <taxon>Bacteria</taxon>
        <taxon>Pseudomonadati</taxon>
        <taxon>Verrucomicrobiota</taxon>
        <taxon>Methylacidiphilae</taxon>
        <taxon>Methylacidiphilales</taxon>
        <taxon>Methylacidiphilaceae</taxon>
        <taxon>Methylacidiphilum (ex Ratnadevi et al. 2023)</taxon>
    </lineage>
</organism>
<evidence type="ECO:0000256" key="6">
    <source>
        <dbReference type="ARBA" id="ARBA00022840"/>
    </source>
</evidence>
<dbReference type="RefSeq" id="WP_012464039.1">
    <property type="nucleotide sequence ID" value="NC_010794.1"/>
</dbReference>
<dbReference type="PROSITE" id="PS00933">
    <property type="entry name" value="FGGY_KINASES_1"/>
    <property type="match status" value="1"/>
</dbReference>
<feature type="signal peptide" evidence="9">
    <location>
        <begin position="1"/>
        <end position="18"/>
    </location>
</feature>
<dbReference type="InterPro" id="IPR005999">
    <property type="entry name" value="Glycerol_kin"/>
</dbReference>
<feature type="chain" id="PRO_5002787424" description="ATP:glycerol 3-phosphotransferase" evidence="9">
    <location>
        <begin position="19"/>
        <end position="515"/>
    </location>
</feature>
<dbReference type="Proteomes" id="UP000009149">
    <property type="component" value="Chromosome"/>
</dbReference>
<evidence type="ECO:0000256" key="5">
    <source>
        <dbReference type="ARBA" id="ARBA00022798"/>
    </source>
</evidence>
<dbReference type="Pfam" id="PF02782">
    <property type="entry name" value="FGGY_C"/>
    <property type="match status" value="1"/>
</dbReference>
<dbReference type="CDD" id="cd07769">
    <property type="entry name" value="ASKHA_NBD_FGGY_GK"/>
    <property type="match status" value="1"/>
</dbReference>
<dbReference type="GO" id="GO:0006071">
    <property type="term" value="P:glycerol metabolic process"/>
    <property type="evidence" value="ECO:0007669"/>
    <property type="project" value="UniProtKB-KW"/>
</dbReference>
<evidence type="ECO:0000259" key="10">
    <source>
        <dbReference type="Pfam" id="PF00370"/>
    </source>
</evidence>
<evidence type="ECO:0000313" key="12">
    <source>
        <dbReference type="EMBL" id="ACD83757.1"/>
    </source>
</evidence>
<feature type="domain" description="Carbohydrate kinase FGGY C-terminal" evidence="11">
    <location>
        <begin position="280"/>
        <end position="467"/>
    </location>
</feature>
<dbReference type="GO" id="GO:0004370">
    <property type="term" value="F:glycerol kinase activity"/>
    <property type="evidence" value="ECO:0007669"/>
    <property type="project" value="InterPro"/>
</dbReference>
<gene>
    <name evidence="12" type="primary">glpK</name>
    <name evidence="12" type="ordered locus">Minf_1703</name>
</gene>
<dbReference type="eggNOG" id="COG0554">
    <property type="taxonomic scope" value="Bacteria"/>
</dbReference>
<dbReference type="PROSITE" id="PS00445">
    <property type="entry name" value="FGGY_KINASES_2"/>
    <property type="match status" value="1"/>
</dbReference>
<dbReference type="GO" id="GO:0006072">
    <property type="term" value="P:glycerol-3-phosphate metabolic process"/>
    <property type="evidence" value="ECO:0007669"/>
    <property type="project" value="InterPro"/>
</dbReference>
<dbReference type="InterPro" id="IPR043129">
    <property type="entry name" value="ATPase_NBD"/>
</dbReference>
<dbReference type="STRING" id="481448.Minf_1703"/>
<keyword evidence="5" id="KW-0319">Glycerol metabolism</keyword>
<proteinExistence type="inferred from homology"/>
<dbReference type="NCBIfam" id="TIGR01311">
    <property type="entry name" value="glycerol_kin"/>
    <property type="match status" value="1"/>
</dbReference>
<dbReference type="InterPro" id="IPR018484">
    <property type="entry name" value="FGGY_N"/>
</dbReference>
<keyword evidence="4 8" id="KW-0418">Kinase</keyword>
<dbReference type="KEGG" id="min:Minf_1703"/>
<dbReference type="GO" id="GO:0005524">
    <property type="term" value="F:ATP binding"/>
    <property type="evidence" value="ECO:0007669"/>
    <property type="project" value="UniProtKB-KW"/>
</dbReference>
<evidence type="ECO:0000256" key="2">
    <source>
        <dbReference type="ARBA" id="ARBA00022679"/>
    </source>
</evidence>
<protein>
    <recommendedName>
        <fullName evidence="7">ATP:glycerol 3-phosphotransferase</fullName>
    </recommendedName>
</protein>
<feature type="domain" description="Carbohydrate kinase FGGY N-terminal" evidence="10">
    <location>
        <begin position="22"/>
        <end position="270"/>
    </location>
</feature>
<keyword evidence="2 8" id="KW-0808">Transferase</keyword>
<evidence type="ECO:0000256" key="3">
    <source>
        <dbReference type="ARBA" id="ARBA00022741"/>
    </source>
</evidence>
<dbReference type="FunFam" id="3.30.420.40:FF:000008">
    <property type="entry name" value="Glycerol kinase"/>
    <property type="match status" value="1"/>
</dbReference>
<keyword evidence="6" id="KW-0067">ATP-binding</keyword>
<dbReference type="NCBIfam" id="NF000756">
    <property type="entry name" value="PRK00047.1"/>
    <property type="match status" value="1"/>
</dbReference>
<evidence type="ECO:0000313" key="13">
    <source>
        <dbReference type="Proteomes" id="UP000009149"/>
    </source>
</evidence>
<dbReference type="Pfam" id="PF00370">
    <property type="entry name" value="FGGY_N"/>
    <property type="match status" value="1"/>
</dbReference>
<dbReference type="PANTHER" id="PTHR10196">
    <property type="entry name" value="SUGAR KINASE"/>
    <property type="match status" value="1"/>
</dbReference>
<evidence type="ECO:0000259" key="11">
    <source>
        <dbReference type="Pfam" id="PF02782"/>
    </source>
</evidence>
<dbReference type="Gene3D" id="3.30.420.40">
    <property type="match status" value="2"/>
</dbReference>
<dbReference type="AlphaFoldDB" id="B3DWU4"/>
<evidence type="ECO:0000256" key="8">
    <source>
        <dbReference type="RuleBase" id="RU003733"/>
    </source>
</evidence>
<dbReference type="GO" id="GO:0005829">
    <property type="term" value="C:cytosol"/>
    <property type="evidence" value="ECO:0007669"/>
    <property type="project" value="TreeGrafter"/>
</dbReference>
<dbReference type="EMBL" id="CP000975">
    <property type="protein sequence ID" value="ACD83757.1"/>
    <property type="molecule type" value="Genomic_DNA"/>
</dbReference>
<dbReference type="PANTHER" id="PTHR10196:SF69">
    <property type="entry name" value="GLYCEROL KINASE"/>
    <property type="match status" value="1"/>
</dbReference>
<dbReference type="SUPFAM" id="SSF53067">
    <property type="entry name" value="Actin-like ATPase domain"/>
    <property type="match status" value="2"/>
</dbReference>
<dbReference type="InterPro" id="IPR018483">
    <property type="entry name" value="Carb_kinase_FGGY_CS"/>
</dbReference>
<keyword evidence="9" id="KW-0732">Signal</keyword>
<evidence type="ECO:0000256" key="4">
    <source>
        <dbReference type="ARBA" id="ARBA00022777"/>
    </source>
</evidence>
<evidence type="ECO:0000256" key="7">
    <source>
        <dbReference type="ARBA" id="ARBA00043149"/>
    </source>
</evidence>
<dbReference type="InterPro" id="IPR018485">
    <property type="entry name" value="FGGY_C"/>
</dbReference>
<comment type="similarity">
    <text evidence="1 8">Belongs to the FGGY kinase family.</text>
</comment>
<evidence type="ECO:0000256" key="1">
    <source>
        <dbReference type="ARBA" id="ARBA00009156"/>
    </source>
</evidence>